<name>A0A1Q9F4S9_SYMMI</name>
<evidence type="ECO:0000256" key="1">
    <source>
        <dbReference type="SAM" id="Coils"/>
    </source>
</evidence>
<reference evidence="2 3" key="1">
    <citation type="submission" date="2016-02" db="EMBL/GenBank/DDBJ databases">
        <title>Genome analysis of coral dinoflagellate symbionts highlights evolutionary adaptations to a symbiotic lifestyle.</title>
        <authorList>
            <person name="Aranda M."/>
            <person name="Li Y."/>
            <person name="Liew Y.J."/>
            <person name="Baumgarten S."/>
            <person name="Simakov O."/>
            <person name="Wilson M."/>
            <person name="Piel J."/>
            <person name="Ashoor H."/>
            <person name="Bougouffa S."/>
            <person name="Bajic V.B."/>
            <person name="Ryu T."/>
            <person name="Ravasi T."/>
            <person name="Bayer T."/>
            <person name="Micklem G."/>
            <person name="Kim H."/>
            <person name="Bhak J."/>
            <person name="Lajeunesse T.C."/>
            <person name="Voolstra C.R."/>
        </authorList>
    </citation>
    <scope>NUCLEOTIDE SEQUENCE [LARGE SCALE GENOMIC DNA]</scope>
    <source>
        <strain evidence="2 3">CCMP2467</strain>
    </source>
</reference>
<sequence>MANWAEERDKLSEENKASEQKALKISKQLEASQAKAAKALEASAKLKASAKAATKKTLEENSSLFRWTDLSKEAVSQIRHLYLFGLRRCSRCRWQGGCLSCDHEYLFRYLMKKEALKRSKVPLLTGMAEAKPEKVGGRFLEKTIPNVAMGLPPLISLSEDYESDSEPEEGETLRLELI</sequence>
<dbReference type="Proteomes" id="UP000186817">
    <property type="component" value="Unassembled WGS sequence"/>
</dbReference>
<gene>
    <name evidence="2" type="ORF">AK812_SmicGene1176</name>
</gene>
<proteinExistence type="predicted"/>
<accession>A0A1Q9F4S9</accession>
<keyword evidence="1" id="KW-0175">Coiled coil</keyword>
<feature type="coiled-coil region" evidence="1">
    <location>
        <begin position="1"/>
        <end position="28"/>
    </location>
</feature>
<dbReference type="AlphaFoldDB" id="A0A1Q9F4S9"/>
<organism evidence="2 3">
    <name type="scientific">Symbiodinium microadriaticum</name>
    <name type="common">Dinoflagellate</name>
    <name type="synonym">Zooxanthella microadriatica</name>
    <dbReference type="NCBI Taxonomy" id="2951"/>
    <lineage>
        <taxon>Eukaryota</taxon>
        <taxon>Sar</taxon>
        <taxon>Alveolata</taxon>
        <taxon>Dinophyceae</taxon>
        <taxon>Suessiales</taxon>
        <taxon>Symbiodiniaceae</taxon>
        <taxon>Symbiodinium</taxon>
    </lineage>
</organism>
<protein>
    <submittedName>
        <fullName evidence="2">Uncharacterized protein</fullName>
    </submittedName>
</protein>
<dbReference type="EMBL" id="LSRX01000012">
    <property type="protein sequence ID" value="OLQ14676.1"/>
    <property type="molecule type" value="Genomic_DNA"/>
</dbReference>
<evidence type="ECO:0000313" key="3">
    <source>
        <dbReference type="Proteomes" id="UP000186817"/>
    </source>
</evidence>
<comment type="caution">
    <text evidence="2">The sequence shown here is derived from an EMBL/GenBank/DDBJ whole genome shotgun (WGS) entry which is preliminary data.</text>
</comment>
<evidence type="ECO:0000313" key="2">
    <source>
        <dbReference type="EMBL" id="OLQ14676.1"/>
    </source>
</evidence>
<keyword evidence="3" id="KW-1185">Reference proteome</keyword>